<evidence type="ECO:0000313" key="2">
    <source>
        <dbReference type="EMBL" id="KIH88769.1"/>
    </source>
</evidence>
<accession>A0A0C2EQZ8</accession>
<dbReference type="PANTHER" id="PTHR38790:SF4">
    <property type="entry name" value="2EXR DOMAIN-CONTAINING PROTEIN"/>
    <property type="match status" value="1"/>
</dbReference>
<dbReference type="HOGENOM" id="CLU_1200477_0_0_1"/>
<dbReference type="Pfam" id="PF24864">
    <property type="entry name" value="DUF7730"/>
    <property type="match status" value="1"/>
</dbReference>
<dbReference type="PANTHER" id="PTHR38790">
    <property type="entry name" value="2EXR DOMAIN-CONTAINING PROTEIN-RELATED"/>
    <property type="match status" value="1"/>
</dbReference>
<evidence type="ECO:0000313" key="3">
    <source>
        <dbReference type="Proteomes" id="UP000031575"/>
    </source>
</evidence>
<proteinExistence type="predicted"/>
<dbReference type="RefSeq" id="XP_040616779.1">
    <property type="nucleotide sequence ID" value="XM_040765995.1"/>
</dbReference>
<dbReference type="InterPro" id="IPR056632">
    <property type="entry name" value="DUF7730"/>
</dbReference>
<protein>
    <recommendedName>
        <fullName evidence="1">DUF7730 domain-containing protein</fullName>
    </recommendedName>
</protein>
<name>A0A0C2EQZ8_9PEZI</name>
<dbReference type="VEuPathDB" id="FungiDB:SPBR_07741"/>
<organism evidence="2 3">
    <name type="scientific">Sporothrix brasiliensis 5110</name>
    <dbReference type="NCBI Taxonomy" id="1398154"/>
    <lineage>
        <taxon>Eukaryota</taxon>
        <taxon>Fungi</taxon>
        <taxon>Dikarya</taxon>
        <taxon>Ascomycota</taxon>
        <taxon>Pezizomycotina</taxon>
        <taxon>Sordariomycetes</taxon>
        <taxon>Sordariomycetidae</taxon>
        <taxon>Ophiostomatales</taxon>
        <taxon>Ophiostomataceae</taxon>
        <taxon>Sporothrix</taxon>
    </lineage>
</organism>
<sequence length="274" mass="31312">MHSHHEKRRRKHATVPCEPASDSLECEMQVHVHRRCAPFRLKMRHVVDTPVLFSWHRNALESPFLRLPPEIRNRIYALVLTVGQIHVRYRPWRMRTTKGGDNKANANAHSHSGFYAVALGVDQDAWRATTTTTTTTTADTKKATPRARVTALPDALTPLAAVCRQLYRDTASLPFALNAWSFENARLMERFLVREKRLALYQRRAIAVLVVSVSDDLPSRAMEKYLGGLRAVVWRDGKTMQRWELASAAELQRLVAGTQRAAFPRSRGQLHLYE</sequence>
<dbReference type="Proteomes" id="UP000031575">
    <property type="component" value="Unassembled WGS sequence"/>
</dbReference>
<gene>
    <name evidence="2" type="ORF">SPBR_07741</name>
</gene>
<keyword evidence="3" id="KW-1185">Reference proteome</keyword>
<dbReference type="AlphaFoldDB" id="A0A0C2EQZ8"/>
<dbReference type="EMBL" id="AWTV01000009">
    <property type="protein sequence ID" value="KIH88769.1"/>
    <property type="molecule type" value="Genomic_DNA"/>
</dbReference>
<evidence type="ECO:0000259" key="1">
    <source>
        <dbReference type="Pfam" id="PF24864"/>
    </source>
</evidence>
<dbReference type="GeneID" id="63680916"/>
<dbReference type="OrthoDB" id="5413827at2759"/>
<comment type="caution">
    <text evidence="2">The sequence shown here is derived from an EMBL/GenBank/DDBJ whole genome shotgun (WGS) entry which is preliminary data.</text>
</comment>
<feature type="domain" description="DUF7730" evidence="1">
    <location>
        <begin position="61"/>
        <end position="189"/>
    </location>
</feature>
<reference evidence="2 3" key="1">
    <citation type="journal article" date="2014" name="BMC Genomics">
        <title>Comparative genomics of the major fungal agents of human and animal Sporotrichosis: Sporothrix schenckii and Sporothrix brasiliensis.</title>
        <authorList>
            <person name="Teixeira M.M."/>
            <person name="de Almeida L.G."/>
            <person name="Kubitschek-Barreira P."/>
            <person name="Alves F.L."/>
            <person name="Kioshima E.S."/>
            <person name="Abadio A.K."/>
            <person name="Fernandes L."/>
            <person name="Derengowski L.S."/>
            <person name="Ferreira K.S."/>
            <person name="Souza R.C."/>
            <person name="Ruiz J.C."/>
            <person name="de Andrade N.C."/>
            <person name="Paes H.C."/>
            <person name="Nicola A.M."/>
            <person name="Albuquerque P."/>
            <person name="Gerber A.L."/>
            <person name="Martins V.P."/>
            <person name="Peconick L.D."/>
            <person name="Neto A.V."/>
            <person name="Chaucanez C.B."/>
            <person name="Silva P.A."/>
            <person name="Cunha O.L."/>
            <person name="de Oliveira F.F."/>
            <person name="dos Santos T.C."/>
            <person name="Barros A.L."/>
            <person name="Soares M.A."/>
            <person name="de Oliveira L.M."/>
            <person name="Marini M.M."/>
            <person name="Villalobos-Duno H."/>
            <person name="Cunha M.M."/>
            <person name="de Hoog S."/>
            <person name="da Silveira J.F."/>
            <person name="Henrissat B."/>
            <person name="Nino-Vega G.A."/>
            <person name="Cisalpino P.S."/>
            <person name="Mora-Montes H.M."/>
            <person name="Almeida S.R."/>
            <person name="Stajich J.E."/>
            <person name="Lopes-Bezerra L.M."/>
            <person name="Vasconcelos A.T."/>
            <person name="Felipe M.S."/>
        </authorList>
    </citation>
    <scope>NUCLEOTIDE SEQUENCE [LARGE SCALE GENOMIC DNA]</scope>
    <source>
        <strain evidence="2 3">5110</strain>
    </source>
</reference>